<feature type="domain" description="HTH luxR-type" evidence="3">
    <location>
        <begin position="876"/>
        <end position="941"/>
    </location>
</feature>
<dbReference type="SUPFAM" id="SSF52540">
    <property type="entry name" value="P-loop containing nucleoside triphosphate hydrolases"/>
    <property type="match status" value="1"/>
</dbReference>
<dbReference type="GO" id="GO:0005524">
    <property type="term" value="F:ATP binding"/>
    <property type="evidence" value="ECO:0007669"/>
    <property type="project" value="UniProtKB-KW"/>
</dbReference>
<dbReference type="InterPro" id="IPR016032">
    <property type="entry name" value="Sig_transdc_resp-reg_C-effctor"/>
</dbReference>
<comment type="caution">
    <text evidence="4">The sequence shown here is derived from an EMBL/GenBank/DDBJ whole genome shotgun (WGS) entry which is preliminary data.</text>
</comment>
<dbReference type="InterPro" id="IPR000792">
    <property type="entry name" value="Tscrpt_reg_LuxR_C"/>
</dbReference>
<dbReference type="InterPro" id="IPR036388">
    <property type="entry name" value="WH-like_DNA-bd_sf"/>
</dbReference>
<name>A0A1J7BLH4_9ACTN</name>
<dbReference type="InterPro" id="IPR011990">
    <property type="entry name" value="TPR-like_helical_dom_sf"/>
</dbReference>
<gene>
    <name evidence="4" type="ORF">BIV57_01050</name>
</gene>
<dbReference type="GO" id="GO:0005737">
    <property type="term" value="C:cytoplasm"/>
    <property type="evidence" value="ECO:0007669"/>
    <property type="project" value="TreeGrafter"/>
</dbReference>
<dbReference type="Gene3D" id="1.25.40.10">
    <property type="entry name" value="Tetratricopeptide repeat domain"/>
    <property type="match status" value="1"/>
</dbReference>
<keyword evidence="2" id="KW-0067">ATP-binding</keyword>
<evidence type="ECO:0000256" key="2">
    <source>
        <dbReference type="ARBA" id="ARBA00022840"/>
    </source>
</evidence>
<dbReference type="GO" id="GO:0004016">
    <property type="term" value="F:adenylate cyclase activity"/>
    <property type="evidence" value="ECO:0007669"/>
    <property type="project" value="TreeGrafter"/>
</dbReference>
<dbReference type="OrthoDB" id="8482304at2"/>
<evidence type="ECO:0000256" key="1">
    <source>
        <dbReference type="ARBA" id="ARBA00022741"/>
    </source>
</evidence>
<dbReference type="PANTHER" id="PTHR16305:SF35">
    <property type="entry name" value="TRANSCRIPTIONAL ACTIVATOR DOMAIN"/>
    <property type="match status" value="1"/>
</dbReference>
<dbReference type="GO" id="GO:0006355">
    <property type="term" value="P:regulation of DNA-templated transcription"/>
    <property type="evidence" value="ECO:0007669"/>
    <property type="project" value="InterPro"/>
</dbReference>
<accession>A0A1J7BLH4</accession>
<dbReference type="RefSeq" id="WP_071654656.1">
    <property type="nucleotide sequence ID" value="NZ_MLCF01000002.1"/>
</dbReference>
<dbReference type="PROSITE" id="PS00622">
    <property type="entry name" value="HTH_LUXR_1"/>
    <property type="match status" value="1"/>
</dbReference>
<proteinExistence type="predicted"/>
<dbReference type="PROSITE" id="PS50043">
    <property type="entry name" value="HTH_LUXR_2"/>
    <property type="match status" value="1"/>
</dbReference>
<keyword evidence="5" id="KW-1185">Reference proteome</keyword>
<protein>
    <recommendedName>
        <fullName evidence="3">HTH luxR-type domain-containing protein</fullName>
    </recommendedName>
</protein>
<dbReference type="STRING" id="1428644.BIV57_01050"/>
<dbReference type="Gene3D" id="3.40.50.300">
    <property type="entry name" value="P-loop containing nucleotide triphosphate hydrolases"/>
    <property type="match status" value="1"/>
</dbReference>
<dbReference type="Gene3D" id="1.10.10.10">
    <property type="entry name" value="Winged helix-like DNA-binding domain superfamily/Winged helix DNA-binding domain"/>
    <property type="match status" value="1"/>
</dbReference>
<sequence>MTAQPPPPPGPPLVGRGEILARLRHKLRAVSDGGAARCVVLRGVAGIGKSRLIAEVCREAADRGMAVASGRATELDRVSPLATLTQALRAAAPPLLDTDASTRLAARAGTPHLQAEFLAELLGARARSSPLLLALDDAQWTDEASALALRLLTRELAEAPVLWLLAARPTTGAQAMHSVLDALGQGDGGAIELGPLSADAAGELVRHLAGGRPAAALREMAERAGGNPFLLHELLLALREKRRLRVAADVADVAPGELPPDFRSRIAERLRDLPPTARRLLEAGSVLARPFDLRTVAAVSGLDPVGVAGAAQEALLHGFLAEDGPLLAFRHDLLREAIYSGLPGPVRHALHGSAGEVLKERGGPAAEAALHLAHGATTGDIEALVVLRAAAKEVRATAPKVAAELLVRLVDLTDAGDPERPAVTVEAVRALVWAGRIQSAVDLVERALTAPMPPEVEAAARIVLAQALAHQGRQAAALRQARHGGALAGPRSTARAGAKVMEAFALVYGPTSAECRSRARLADEAAAEAVRLGQATGDAFGEVGGLCAGGVVATARGAVQDAVGLAERATRRAAELGGEARWLATPAWLGATLTAADRFAEAEERLEAGRREAERNSAMWSLSIMGEYRARLLLLAGRLDEAERTAEEGLRFCRGMGAVGPTPPLHAALARVAILRDDLASAARQLVRAEELGAGGVMPDYDDVLVAAALLESARDRPEAALRAAAPLYAALPTVLASAYEPGILPELTRIALRAGDAARARTAADAAARYAARNPRLASARAAAAHAEGLLGGDADALRAAVDAARGGPRPLALAGALHDLAEVTREADCPAAIAAAEEAAGLYEAAGADRPAAAVRLTLRHLGVRRRPARTPDADGGWAALTPAELRVARLVAAGMTNRAVAERLFLSRHTVDAHLRRIFAKVGVSSRVELARLAADRRLADVEPGPGRPDASPE</sequence>
<organism evidence="4 5">
    <name type="scientific">Mangrovactinospora gilvigrisea</name>
    <dbReference type="NCBI Taxonomy" id="1428644"/>
    <lineage>
        <taxon>Bacteria</taxon>
        <taxon>Bacillati</taxon>
        <taxon>Actinomycetota</taxon>
        <taxon>Actinomycetes</taxon>
        <taxon>Kitasatosporales</taxon>
        <taxon>Streptomycetaceae</taxon>
        <taxon>Mangrovactinospora</taxon>
    </lineage>
</organism>
<dbReference type="InterPro" id="IPR041664">
    <property type="entry name" value="AAA_16"/>
</dbReference>
<dbReference type="Pfam" id="PF00196">
    <property type="entry name" value="GerE"/>
    <property type="match status" value="1"/>
</dbReference>
<dbReference type="PANTHER" id="PTHR16305">
    <property type="entry name" value="TESTICULAR SOLUBLE ADENYLYL CYCLASE"/>
    <property type="match status" value="1"/>
</dbReference>
<evidence type="ECO:0000313" key="4">
    <source>
        <dbReference type="EMBL" id="OIV39453.1"/>
    </source>
</evidence>
<evidence type="ECO:0000313" key="5">
    <source>
        <dbReference type="Proteomes" id="UP000243342"/>
    </source>
</evidence>
<keyword evidence="1" id="KW-0547">Nucleotide-binding</keyword>
<dbReference type="PRINTS" id="PR00038">
    <property type="entry name" value="HTHLUXR"/>
</dbReference>
<dbReference type="CDD" id="cd06170">
    <property type="entry name" value="LuxR_C_like"/>
    <property type="match status" value="1"/>
</dbReference>
<evidence type="ECO:0000259" key="3">
    <source>
        <dbReference type="PROSITE" id="PS50043"/>
    </source>
</evidence>
<dbReference type="Proteomes" id="UP000243342">
    <property type="component" value="Unassembled WGS sequence"/>
</dbReference>
<dbReference type="EMBL" id="MLCF01000002">
    <property type="protein sequence ID" value="OIV39453.1"/>
    <property type="molecule type" value="Genomic_DNA"/>
</dbReference>
<reference evidence="4 5" key="1">
    <citation type="submission" date="2016-10" db="EMBL/GenBank/DDBJ databases">
        <title>Genome sequence of Streptomyces gilvigriseus MUSC 26.</title>
        <authorList>
            <person name="Lee L.-H."/>
            <person name="Ser H.-L."/>
        </authorList>
    </citation>
    <scope>NUCLEOTIDE SEQUENCE [LARGE SCALE GENOMIC DNA]</scope>
    <source>
        <strain evidence="4 5">MUSC 26</strain>
    </source>
</reference>
<dbReference type="AlphaFoldDB" id="A0A1J7BLH4"/>
<dbReference type="SUPFAM" id="SSF46894">
    <property type="entry name" value="C-terminal effector domain of the bipartite response regulators"/>
    <property type="match status" value="1"/>
</dbReference>
<dbReference type="InterPro" id="IPR027417">
    <property type="entry name" value="P-loop_NTPase"/>
</dbReference>
<dbReference type="SMART" id="SM00421">
    <property type="entry name" value="HTH_LUXR"/>
    <property type="match status" value="1"/>
</dbReference>
<dbReference type="GO" id="GO:0003677">
    <property type="term" value="F:DNA binding"/>
    <property type="evidence" value="ECO:0007669"/>
    <property type="project" value="InterPro"/>
</dbReference>
<dbReference type="Pfam" id="PF13191">
    <property type="entry name" value="AAA_16"/>
    <property type="match status" value="1"/>
</dbReference>